<keyword evidence="2" id="KW-1185">Reference proteome</keyword>
<comment type="caution">
    <text evidence="1">The sequence shown here is derived from an EMBL/GenBank/DDBJ whole genome shotgun (WGS) entry which is preliminary data.</text>
</comment>
<dbReference type="EMBL" id="JAPHNI010000088">
    <property type="protein sequence ID" value="KAJ8116576.1"/>
    <property type="molecule type" value="Genomic_DNA"/>
</dbReference>
<reference evidence="1" key="1">
    <citation type="submission" date="2022-11" db="EMBL/GenBank/DDBJ databases">
        <title>Genome Sequence of Boeremia exigua.</title>
        <authorList>
            <person name="Buettner E."/>
        </authorList>
    </citation>
    <scope>NUCLEOTIDE SEQUENCE</scope>
    <source>
        <strain evidence="1">CU02</strain>
    </source>
</reference>
<evidence type="ECO:0000313" key="2">
    <source>
        <dbReference type="Proteomes" id="UP001153331"/>
    </source>
</evidence>
<evidence type="ECO:0000313" key="1">
    <source>
        <dbReference type="EMBL" id="KAJ8116576.1"/>
    </source>
</evidence>
<protein>
    <submittedName>
        <fullName evidence="1">Uncharacterized protein</fullName>
    </submittedName>
</protein>
<organism evidence="1 2">
    <name type="scientific">Boeremia exigua</name>
    <dbReference type="NCBI Taxonomy" id="749465"/>
    <lineage>
        <taxon>Eukaryota</taxon>
        <taxon>Fungi</taxon>
        <taxon>Dikarya</taxon>
        <taxon>Ascomycota</taxon>
        <taxon>Pezizomycotina</taxon>
        <taxon>Dothideomycetes</taxon>
        <taxon>Pleosporomycetidae</taxon>
        <taxon>Pleosporales</taxon>
        <taxon>Pleosporineae</taxon>
        <taxon>Didymellaceae</taxon>
        <taxon>Boeremia</taxon>
    </lineage>
</organism>
<dbReference type="Proteomes" id="UP001153331">
    <property type="component" value="Unassembled WGS sequence"/>
</dbReference>
<name>A0ACC2IN78_9PLEO</name>
<proteinExistence type="predicted"/>
<sequence length="117" mass="12756">MATNPQATTIGLRTLTLTTTNLNSAAVHSNLPAINAKANDNTIKGGGGGGGNTDDAVGILDRPKTSRREDDDPQGPESGKQIPSEYDFEARLSLHMHDIRHFRFVQRFRDIMFTAMC</sequence>
<gene>
    <name evidence="1" type="ORF">OPT61_g2026</name>
</gene>
<accession>A0ACC2IN78</accession>